<name>A0ABQ6MDM9_9STRA</name>
<feature type="compositionally biased region" description="Low complexity" evidence="1">
    <location>
        <begin position="131"/>
        <end position="160"/>
    </location>
</feature>
<evidence type="ECO:0000313" key="2">
    <source>
        <dbReference type="EMBL" id="GMI24149.1"/>
    </source>
</evidence>
<comment type="caution">
    <text evidence="2">The sequence shown here is derived from an EMBL/GenBank/DDBJ whole genome shotgun (WGS) entry which is preliminary data.</text>
</comment>
<feature type="compositionally biased region" description="Acidic residues" evidence="1">
    <location>
        <begin position="117"/>
        <end position="130"/>
    </location>
</feature>
<organism evidence="2 3">
    <name type="scientific">Tetraparma gracilis</name>
    <dbReference type="NCBI Taxonomy" id="2962635"/>
    <lineage>
        <taxon>Eukaryota</taxon>
        <taxon>Sar</taxon>
        <taxon>Stramenopiles</taxon>
        <taxon>Ochrophyta</taxon>
        <taxon>Bolidophyceae</taxon>
        <taxon>Parmales</taxon>
        <taxon>Triparmaceae</taxon>
        <taxon>Tetraparma</taxon>
    </lineage>
</organism>
<evidence type="ECO:0000313" key="3">
    <source>
        <dbReference type="Proteomes" id="UP001165060"/>
    </source>
</evidence>
<protein>
    <submittedName>
        <fullName evidence="2">Uncharacterized protein</fullName>
    </submittedName>
</protein>
<sequence>MSSYSLPSSGNPPAASNVAATPITTTRATIAAAVFIVIVMNSMLLPPPTDVTTPYPPSALHPNSESASPSEPAKMSPSEAFELNRGMDDDFFDDYLYEYRYGDQYWWYYDYDYDGDGDDDGDDDGNDDSTEAPTAAPASDPESPSTPETPLTEAPTLAPAIPSGAPPNVPCSVPDVPNAGPCRCSVTSSIPSTLSLPSSISFAVDCPNIPGYRVQEFHAHLQPSTPNTPLIPFEVSELMASKADVNSYLFTATVANPGTYTPALFLRFSGPDIGCHSRYDVNVPEQWVGYRVWEEVDNSKVSITATGGAELGAAADVCAGADNEGRWVYTEGVESGALHDSWTDDYLWQPLQCSYTRYSQQETIELLHKNNIKKIVLQGDSQVRTLWNTFNDFLFDTGDIMQLWHADGEDCKDLELEGGGTFNFCLGFRWRPAPLGPEGQTFPDNGGDIPDDVDFLFFNSGQHPAAYDCIESFEQSMMGPVKRWAEKEIAKGRTKLVYMTTKASSASVTEWMSISKKQDFRTPKRIDGVNAVGRKLANALDIGIVDSFAISKDRIEEICDGTHFACTMSRDCNSETDCSNTDCSTCDPVFYQNHKGHVHGAVVFNEVELLLNVMFQEQK</sequence>
<proteinExistence type="predicted"/>
<accession>A0ABQ6MDM9</accession>
<keyword evidence="3" id="KW-1185">Reference proteome</keyword>
<feature type="region of interest" description="Disordered" evidence="1">
    <location>
        <begin position="117"/>
        <end position="163"/>
    </location>
</feature>
<gene>
    <name evidence="2" type="ORF">TeGR_g10246</name>
</gene>
<feature type="compositionally biased region" description="Low complexity" evidence="1">
    <location>
        <begin position="64"/>
        <end position="77"/>
    </location>
</feature>
<dbReference type="Proteomes" id="UP001165060">
    <property type="component" value="Unassembled WGS sequence"/>
</dbReference>
<feature type="region of interest" description="Disordered" evidence="1">
    <location>
        <begin position="54"/>
        <end position="77"/>
    </location>
</feature>
<evidence type="ECO:0000256" key="1">
    <source>
        <dbReference type="SAM" id="MobiDB-lite"/>
    </source>
</evidence>
<dbReference type="EMBL" id="BRYB01000153">
    <property type="protein sequence ID" value="GMI24149.1"/>
    <property type="molecule type" value="Genomic_DNA"/>
</dbReference>
<reference evidence="2 3" key="1">
    <citation type="journal article" date="2023" name="Commun. Biol.">
        <title>Genome analysis of Parmales, the sister group of diatoms, reveals the evolutionary specialization of diatoms from phago-mixotrophs to photoautotrophs.</title>
        <authorList>
            <person name="Ban H."/>
            <person name="Sato S."/>
            <person name="Yoshikawa S."/>
            <person name="Yamada K."/>
            <person name="Nakamura Y."/>
            <person name="Ichinomiya M."/>
            <person name="Sato N."/>
            <person name="Blanc-Mathieu R."/>
            <person name="Endo H."/>
            <person name="Kuwata A."/>
            <person name="Ogata H."/>
        </authorList>
    </citation>
    <scope>NUCLEOTIDE SEQUENCE [LARGE SCALE GENOMIC DNA]</scope>
</reference>